<dbReference type="SUPFAM" id="SSF56112">
    <property type="entry name" value="Protein kinase-like (PK-like)"/>
    <property type="match status" value="1"/>
</dbReference>
<feature type="compositionally biased region" description="Low complexity" evidence="8">
    <location>
        <begin position="1093"/>
        <end position="1114"/>
    </location>
</feature>
<dbReference type="InterPro" id="IPR002219">
    <property type="entry name" value="PKC_DAG/PE"/>
</dbReference>
<dbReference type="InterPro" id="IPR036872">
    <property type="entry name" value="CH_dom_sf"/>
</dbReference>
<sequence>MSALMNTLQPKSITCINYDDSYLAKTENIQQFFEAGQKFGLKPSDLFEVEDLIKGNNMASVANTIVSLANLSLELKQRHPHYRPELNYLPEDSLPQALECYSPYSTYRSIDHSDSRISTVYSLIEQSSHESLVSMMDDSDKKSLLHQFGDQGEKEIIMEEETSAKENDVFNESVDSAQGENNTARRTTSYIKQEIDFIHHNFISHEQHSRGGSTTSLHDEDDGSWNDRVAGRTPTLGSISSDTPVIHTVDQDSLCEATFDQDGDKNINKQSTSGDSGYGTARQHPSRDTPSAPLHLASLFNPMNTNDVESPSDCQEKCSSENLPDQSGHAYSSNALSLPVSQINPPVRRESLRCLDAEDMDDRLALQKTASVRSWTSTTSYSSSTVSRLARLSQLSFPKKLPIRQKVPFHTRYQEWTDQKLRKKQSADLEELKRDTDENTPSDTQPRSERRKPGAIARVRRSMIFGANDVDASACLEAPNPSVSSPILKSEPKQKSEPVQKQKEVKTRAKRGQSFSSRLSKTRRELFAALRPDNQPKKTDEIRPPAASRAESSRQIESRPVALSRRKSTGSMPVKRAESGANEETLELLDDAGNVKARYKLGNSIGKGQFGTVHRALNLRTGQMVAIKRIFLDSACKKDLTDVLQEARILQSLAHPNVVKYEGIVQSPEHMNIILEYVENGSLLNTLKAFGSFPENLVASYCLRILEGLCYLHDRHVVHCDLKAANILTTKAGNVKLSDFGVSLNLKLKDTKEGAVAGTPNWMAPEVIELKGASTKSDIWSLGCTIIELYTGKPPYANLIPMTALFRIVEDDRPPLPDSISEELRDFLGLCFKKSPENRPTAAELLNHRWIKNNCSENNITRHRDERMPVSPIPEERPDQLLSPRISSQPFQKSSSAAASVMTDAVNLAELSPLSRKTTASTLMDEIEPSKSQSTPHVAKSSRTSVLANKFQERHAMQEKREHHFVKGSFGKAAIRCKACQLPIKHKALVCEECGLICHDKCKTSTSCIAAYHAYSPEGDYHDQSPPSTSEASYTTRTEIAVHGPDNLPHTIPQTRRSTCSHEESIPEPIRPTPSMSSQLRQRTRKLSKVLTSGRQSSQQQQQQQRRMPQSSRSCDTLANIREDTILPSTSSGFTAASAESEPAETTSKNRKGKRRPSHPDDCIIS</sequence>
<dbReference type="Gene3D" id="1.10.510.10">
    <property type="entry name" value="Transferase(Phosphotransferase) domain 1"/>
    <property type="match status" value="1"/>
</dbReference>
<dbReference type="PROSITE" id="PS00107">
    <property type="entry name" value="PROTEIN_KINASE_ATP"/>
    <property type="match status" value="1"/>
</dbReference>
<dbReference type="GO" id="GO:0005737">
    <property type="term" value="C:cytoplasm"/>
    <property type="evidence" value="ECO:0007669"/>
    <property type="project" value="TreeGrafter"/>
</dbReference>
<dbReference type="PANTHER" id="PTHR48012:SF26">
    <property type="entry name" value="SERINE_THREONINE-PROTEIN KINASE DDB_G0283821-RELATED"/>
    <property type="match status" value="1"/>
</dbReference>
<evidence type="ECO:0000256" key="7">
    <source>
        <dbReference type="PROSITE-ProRule" id="PRU10141"/>
    </source>
</evidence>
<dbReference type="InterPro" id="IPR011009">
    <property type="entry name" value="Kinase-like_dom_sf"/>
</dbReference>
<evidence type="ECO:0000256" key="5">
    <source>
        <dbReference type="ARBA" id="ARBA00022833"/>
    </source>
</evidence>
<dbReference type="InterPro" id="IPR003096">
    <property type="entry name" value="SM22_calponin"/>
</dbReference>
<dbReference type="InterPro" id="IPR008271">
    <property type="entry name" value="Ser/Thr_kinase_AS"/>
</dbReference>
<dbReference type="PRINTS" id="PR00109">
    <property type="entry name" value="TYRKINASE"/>
</dbReference>
<feature type="region of interest" description="Disordered" evidence="8">
    <location>
        <begin position="258"/>
        <end position="332"/>
    </location>
</feature>
<dbReference type="GO" id="GO:0004674">
    <property type="term" value="F:protein serine/threonine kinase activity"/>
    <property type="evidence" value="ECO:0007669"/>
    <property type="project" value="UniProtKB-KW"/>
</dbReference>
<dbReference type="PROSITE" id="PS00479">
    <property type="entry name" value="ZF_DAG_PE_1"/>
    <property type="match status" value="1"/>
</dbReference>
<keyword evidence="2" id="KW-0418">Kinase</keyword>
<reference evidence="12" key="1">
    <citation type="submission" date="2020-01" db="EMBL/GenBank/DDBJ databases">
        <title>Genome Sequencing of Three Apophysomyces-Like Fungal Strains Confirms a Novel Fungal Genus in the Mucoromycota with divergent Burkholderia-like Endosymbiotic Bacteria.</title>
        <authorList>
            <person name="Stajich J.E."/>
            <person name="Macias A.M."/>
            <person name="Carter-House D."/>
            <person name="Lovett B."/>
            <person name="Kasson L.R."/>
            <person name="Berry K."/>
            <person name="Grigoriev I."/>
            <person name="Chang Y."/>
            <person name="Spatafora J."/>
            <person name="Kasson M.T."/>
        </authorList>
    </citation>
    <scope>NUCLEOTIDE SEQUENCE</scope>
    <source>
        <strain evidence="12">NRRL A-21654</strain>
    </source>
</reference>
<dbReference type="PROSITE" id="PS50081">
    <property type="entry name" value="ZF_DAG_PE_2"/>
    <property type="match status" value="1"/>
</dbReference>
<dbReference type="SMART" id="SM00220">
    <property type="entry name" value="S_TKc"/>
    <property type="match status" value="1"/>
</dbReference>
<feature type="binding site" evidence="7">
    <location>
        <position position="637"/>
    </location>
    <ligand>
        <name>ATP</name>
        <dbReference type="ChEBI" id="CHEBI:30616"/>
    </ligand>
</feature>
<feature type="region of interest" description="Disordered" evidence="8">
    <location>
        <begin position="418"/>
        <end position="457"/>
    </location>
</feature>
<protein>
    <recommendedName>
        <fullName evidence="1">non-specific serine/threonine protein kinase</fullName>
        <ecNumber evidence="1">2.7.11.1</ecNumber>
    </recommendedName>
</protein>
<dbReference type="InterPro" id="IPR001715">
    <property type="entry name" value="CH_dom"/>
</dbReference>
<keyword evidence="5" id="KW-0862">Zinc</keyword>
<dbReference type="InterPro" id="IPR001245">
    <property type="entry name" value="Ser-Thr/Tyr_kinase_cat_dom"/>
</dbReference>
<proteinExistence type="predicted"/>
<dbReference type="CDD" id="cd00029">
    <property type="entry name" value="C1"/>
    <property type="match status" value="1"/>
</dbReference>
<evidence type="ECO:0000256" key="8">
    <source>
        <dbReference type="SAM" id="MobiDB-lite"/>
    </source>
</evidence>
<feature type="compositionally biased region" description="Basic and acidic residues" evidence="8">
    <location>
        <begin position="534"/>
        <end position="543"/>
    </location>
</feature>
<evidence type="ECO:0000256" key="3">
    <source>
        <dbReference type="ARBA" id="ARBA00022723"/>
    </source>
</evidence>
<dbReference type="PROSITE" id="PS50011">
    <property type="entry name" value="PROTEIN_KINASE_DOM"/>
    <property type="match status" value="1"/>
</dbReference>
<keyword evidence="13" id="KW-1185">Reference proteome</keyword>
<dbReference type="Gene3D" id="3.30.60.20">
    <property type="match status" value="1"/>
</dbReference>
<dbReference type="Pfam" id="PF00069">
    <property type="entry name" value="Pkinase"/>
    <property type="match status" value="1"/>
</dbReference>
<feature type="compositionally biased region" description="Polar residues" evidence="8">
    <location>
        <begin position="301"/>
        <end position="313"/>
    </location>
</feature>
<feature type="domain" description="Calponin-homology (CH)" evidence="10">
    <location>
        <begin position="1"/>
        <end position="73"/>
    </location>
</feature>
<evidence type="ECO:0000256" key="6">
    <source>
        <dbReference type="ARBA" id="ARBA00022840"/>
    </source>
</evidence>
<feature type="compositionally biased region" description="Polar residues" evidence="8">
    <location>
        <begin position="320"/>
        <end position="332"/>
    </location>
</feature>
<dbReference type="AlphaFoldDB" id="A0A8H7ES11"/>
<dbReference type="Gene3D" id="1.10.418.10">
    <property type="entry name" value="Calponin-like domain"/>
    <property type="match status" value="1"/>
</dbReference>
<evidence type="ECO:0000256" key="1">
    <source>
        <dbReference type="ARBA" id="ARBA00012513"/>
    </source>
</evidence>
<dbReference type="Proteomes" id="UP000605846">
    <property type="component" value="Unassembled WGS sequence"/>
</dbReference>
<dbReference type="InterPro" id="IPR000719">
    <property type="entry name" value="Prot_kinase_dom"/>
</dbReference>
<feature type="compositionally biased region" description="Basic and acidic residues" evidence="8">
    <location>
        <begin position="418"/>
        <end position="437"/>
    </location>
</feature>
<gene>
    <name evidence="12" type="ORF">EC973_002213</name>
</gene>
<keyword evidence="2" id="KW-0723">Serine/threonine-protein kinase</keyword>
<dbReference type="SUPFAM" id="SSF57889">
    <property type="entry name" value="Cysteine-rich domain"/>
    <property type="match status" value="1"/>
</dbReference>
<dbReference type="PANTHER" id="PTHR48012">
    <property type="entry name" value="STERILE20-LIKE KINASE, ISOFORM B-RELATED"/>
    <property type="match status" value="1"/>
</dbReference>
<keyword evidence="2" id="KW-0808">Transferase</keyword>
<dbReference type="GO" id="GO:0005524">
    <property type="term" value="F:ATP binding"/>
    <property type="evidence" value="ECO:0007669"/>
    <property type="project" value="UniProtKB-UniRule"/>
</dbReference>
<dbReference type="InterPro" id="IPR046349">
    <property type="entry name" value="C1-like_sf"/>
</dbReference>
<feature type="domain" description="Protein kinase" evidence="9">
    <location>
        <begin position="599"/>
        <end position="851"/>
    </location>
</feature>
<evidence type="ECO:0000259" key="9">
    <source>
        <dbReference type="PROSITE" id="PS50011"/>
    </source>
</evidence>
<feature type="compositionally biased region" description="Basic and acidic residues" evidence="8">
    <location>
        <begin position="490"/>
        <end position="507"/>
    </location>
</feature>
<evidence type="ECO:0000313" key="13">
    <source>
        <dbReference type="Proteomes" id="UP000605846"/>
    </source>
</evidence>
<dbReference type="Pfam" id="PF00307">
    <property type="entry name" value="CH"/>
    <property type="match status" value="1"/>
</dbReference>
<evidence type="ECO:0000259" key="10">
    <source>
        <dbReference type="PROSITE" id="PS50021"/>
    </source>
</evidence>
<feature type="domain" description="Phorbol-ester/DAG-type" evidence="11">
    <location>
        <begin position="962"/>
        <end position="1010"/>
    </location>
</feature>
<comment type="caution">
    <text evidence="12">The sequence shown here is derived from an EMBL/GenBank/DDBJ whole genome shotgun (WGS) entry which is preliminary data.</text>
</comment>
<evidence type="ECO:0000256" key="2">
    <source>
        <dbReference type="ARBA" id="ARBA00022527"/>
    </source>
</evidence>
<dbReference type="PROSITE" id="PS00108">
    <property type="entry name" value="PROTEIN_KINASE_ST"/>
    <property type="match status" value="1"/>
</dbReference>
<name>A0A8H7ES11_9FUNG</name>
<evidence type="ECO:0000313" key="12">
    <source>
        <dbReference type="EMBL" id="KAF7730407.1"/>
    </source>
</evidence>
<dbReference type="SUPFAM" id="SSF47576">
    <property type="entry name" value="Calponin-homology domain, CH-domain"/>
    <property type="match status" value="1"/>
</dbReference>
<evidence type="ECO:0000256" key="4">
    <source>
        <dbReference type="ARBA" id="ARBA00022741"/>
    </source>
</evidence>
<dbReference type="InterPro" id="IPR050629">
    <property type="entry name" value="STE20/SPS1-PAK"/>
</dbReference>
<accession>A0A8H7ES11</accession>
<dbReference type="EMBL" id="JABAYA010000016">
    <property type="protein sequence ID" value="KAF7730407.1"/>
    <property type="molecule type" value="Genomic_DNA"/>
</dbReference>
<feature type="region of interest" description="Disordered" evidence="8">
    <location>
        <begin position="482"/>
        <end position="582"/>
    </location>
</feature>
<feature type="region of interest" description="Disordered" evidence="8">
    <location>
        <begin position="205"/>
        <end position="244"/>
    </location>
</feature>
<feature type="compositionally biased region" description="Low complexity" evidence="8">
    <location>
        <begin position="1135"/>
        <end position="1147"/>
    </location>
</feature>
<dbReference type="InterPro" id="IPR017441">
    <property type="entry name" value="Protein_kinase_ATP_BS"/>
</dbReference>
<dbReference type="CDD" id="cd06627">
    <property type="entry name" value="STKc_Cdc7_like"/>
    <property type="match status" value="1"/>
</dbReference>
<keyword evidence="4 7" id="KW-0547">Nucleotide-binding</keyword>
<dbReference type="PRINTS" id="PR00888">
    <property type="entry name" value="SM22CALPONIN"/>
</dbReference>
<feature type="region of interest" description="Disordered" evidence="8">
    <location>
        <begin position="1041"/>
        <end position="1166"/>
    </location>
</feature>
<keyword evidence="6 7" id="KW-0067">ATP-binding</keyword>
<keyword evidence="3" id="KW-0479">Metal-binding</keyword>
<dbReference type="GO" id="GO:0046872">
    <property type="term" value="F:metal ion binding"/>
    <property type="evidence" value="ECO:0007669"/>
    <property type="project" value="UniProtKB-KW"/>
</dbReference>
<dbReference type="EC" id="2.7.11.1" evidence="1"/>
<dbReference type="PROSITE" id="PS50021">
    <property type="entry name" value="CH"/>
    <property type="match status" value="1"/>
</dbReference>
<dbReference type="OrthoDB" id="8693905at2759"/>
<evidence type="ECO:0000259" key="11">
    <source>
        <dbReference type="PROSITE" id="PS50081"/>
    </source>
</evidence>
<organism evidence="12 13">
    <name type="scientific">Apophysomyces ossiformis</name>
    <dbReference type="NCBI Taxonomy" id="679940"/>
    <lineage>
        <taxon>Eukaryota</taxon>
        <taxon>Fungi</taxon>
        <taxon>Fungi incertae sedis</taxon>
        <taxon>Mucoromycota</taxon>
        <taxon>Mucoromycotina</taxon>
        <taxon>Mucoromycetes</taxon>
        <taxon>Mucorales</taxon>
        <taxon>Mucorineae</taxon>
        <taxon>Mucoraceae</taxon>
        <taxon>Apophysomyces</taxon>
    </lineage>
</organism>